<evidence type="ECO:0000256" key="4">
    <source>
        <dbReference type="SAM" id="Phobius"/>
    </source>
</evidence>
<feature type="transmembrane region" description="Helical" evidence="4">
    <location>
        <begin position="259"/>
        <end position="276"/>
    </location>
</feature>
<dbReference type="GO" id="GO:0022857">
    <property type="term" value="F:transmembrane transporter activity"/>
    <property type="evidence" value="ECO:0007669"/>
    <property type="project" value="InterPro"/>
</dbReference>
<dbReference type="SUPFAM" id="SSF103473">
    <property type="entry name" value="MFS general substrate transporter"/>
    <property type="match status" value="1"/>
</dbReference>
<dbReference type="PANTHER" id="PTHR42910:SF1">
    <property type="entry name" value="MAJOR FACILITATOR SUPERFAMILY (MFS) PROFILE DOMAIN-CONTAINING PROTEIN"/>
    <property type="match status" value="1"/>
</dbReference>
<dbReference type="PANTHER" id="PTHR42910">
    <property type="entry name" value="TRANSPORTER SCO4007-RELATED"/>
    <property type="match status" value="1"/>
</dbReference>
<keyword evidence="3 4" id="KW-0472">Membrane</keyword>
<protein>
    <submittedName>
        <fullName evidence="6">MFS transporter</fullName>
    </submittedName>
</protein>
<dbReference type="CDD" id="cd17324">
    <property type="entry name" value="MFS_NepI_like"/>
    <property type="match status" value="1"/>
</dbReference>
<evidence type="ECO:0000256" key="2">
    <source>
        <dbReference type="ARBA" id="ARBA00022989"/>
    </source>
</evidence>
<feature type="transmembrane region" description="Helical" evidence="4">
    <location>
        <begin position="144"/>
        <end position="162"/>
    </location>
</feature>
<keyword evidence="2 4" id="KW-1133">Transmembrane helix</keyword>
<feature type="transmembrane region" description="Helical" evidence="4">
    <location>
        <begin position="378"/>
        <end position="397"/>
    </location>
</feature>
<dbReference type="Pfam" id="PF07690">
    <property type="entry name" value="MFS_1"/>
    <property type="match status" value="1"/>
</dbReference>
<dbReference type="InterPro" id="IPR020846">
    <property type="entry name" value="MFS_dom"/>
</dbReference>
<sequence>MSPVSSAPTASPGAKPVSGWLIFFLATACGLIVANLYYSQPLVGPISTELGLSKQAAGLIVTMTQVGYGIGLLLIVPLGDLFENRRLIMTVIALGGLAMLVSGVATSPVMFLASALLVGIGSVAVQILVPLAAHLASDANRGRVVGNVMSGLMVGIMLSRPVASFMTELTEWRVVFFASAIIMVVLIVAVRLVLPVRRPTARTHYFDLLRSMAALMVSSRVLRRRALYQASLFAAFSLFWTTVPLLLAGPDFNMSQGDIALFALAGAAGAIAAPIGGRMADRGWIRPATAIAMASVPCALMLTHLGTMGSSFSLVVLVAGAVILDFGLTCNMVLGQRAIFSLGAAYRNRINGVYMATFFAAGAVGSAVGGWAYAHGGWMWATAIGMMFPALGLLYYLGEYVRPLELPGND</sequence>
<feature type="transmembrane region" description="Helical" evidence="4">
    <location>
        <begin position="288"/>
        <end position="306"/>
    </location>
</feature>
<evidence type="ECO:0000313" key="7">
    <source>
        <dbReference type="Proteomes" id="UP000252517"/>
    </source>
</evidence>
<feature type="transmembrane region" description="Helical" evidence="4">
    <location>
        <begin position="111"/>
        <end position="132"/>
    </location>
</feature>
<evidence type="ECO:0000259" key="5">
    <source>
        <dbReference type="PROSITE" id="PS50850"/>
    </source>
</evidence>
<dbReference type="PROSITE" id="PS50850">
    <property type="entry name" value="MFS"/>
    <property type="match status" value="1"/>
</dbReference>
<reference evidence="6 7" key="1">
    <citation type="submission" date="2014-07" db="EMBL/GenBank/DDBJ databases">
        <title>Draft genome sequence of Thalassospira profundimaris S25-3-2.</title>
        <authorList>
            <person name="Lai Q."/>
            <person name="Shao Z."/>
        </authorList>
    </citation>
    <scope>NUCLEOTIDE SEQUENCE [LARGE SCALE GENOMIC DNA]</scope>
    <source>
        <strain evidence="6 7">S25-3-2</strain>
    </source>
</reference>
<feature type="transmembrane region" description="Helical" evidence="4">
    <location>
        <begin position="87"/>
        <end position="105"/>
    </location>
</feature>
<feature type="transmembrane region" description="Helical" evidence="4">
    <location>
        <begin position="354"/>
        <end position="372"/>
    </location>
</feature>
<feature type="transmembrane region" description="Helical" evidence="4">
    <location>
        <begin position="174"/>
        <end position="194"/>
    </location>
</feature>
<dbReference type="EMBL" id="JPWH01000020">
    <property type="protein sequence ID" value="RCK44481.1"/>
    <property type="molecule type" value="Genomic_DNA"/>
</dbReference>
<feature type="transmembrane region" description="Helical" evidence="4">
    <location>
        <begin position="226"/>
        <end position="247"/>
    </location>
</feature>
<gene>
    <name evidence="6" type="ORF">TH25_19710</name>
</gene>
<proteinExistence type="predicted"/>
<evidence type="ECO:0000313" key="6">
    <source>
        <dbReference type="EMBL" id="RCK44481.1"/>
    </source>
</evidence>
<dbReference type="InterPro" id="IPR036259">
    <property type="entry name" value="MFS_trans_sf"/>
</dbReference>
<comment type="caution">
    <text evidence="6">The sequence shown here is derived from an EMBL/GenBank/DDBJ whole genome shotgun (WGS) entry which is preliminary data.</text>
</comment>
<evidence type="ECO:0000256" key="1">
    <source>
        <dbReference type="ARBA" id="ARBA00022692"/>
    </source>
</evidence>
<accession>A0A367WVE7</accession>
<name>A0A367WVE7_9PROT</name>
<dbReference type="InterPro" id="IPR011701">
    <property type="entry name" value="MFS"/>
</dbReference>
<dbReference type="Proteomes" id="UP000252517">
    <property type="component" value="Unassembled WGS sequence"/>
</dbReference>
<feature type="transmembrane region" description="Helical" evidence="4">
    <location>
        <begin position="312"/>
        <end position="334"/>
    </location>
</feature>
<evidence type="ECO:0000256" key="3">
    <source>
        <dbReference type="ARBA" id="ARBA00023136"/>
    </source>
</evidence>
<feature type="domain" description="Major facilitator superfamily (MFS) profile" evidence="5">
    <location>
        <begin position="21"/>
        <end position="410"/>
    </location>
</feature>
<dbReference type="AlphaFoldDB" id="A0A367WVE7"/>
<keyword evidence="1 4" id="KW-0812">Transmembrane</keyword>
<organism evidence="6 7">
    <name type="scientific">Thalassospira profundimaris</name>
    <dbReference type="NCBI Taxonomy" id="502049"/>
    <lineage>
        <taxon>Bacteria</taxon>
        <taxon>Pseudomonadati</taxon>
        <taxon>Pseudomonadota</taxon>
        <taxon>Alphaproteobacteria</taxon>
        <taxon>Rhodospirillales</taxon>
        <taxon>Thalassospiraceae</taxon>
        <taxon>Thalassospira</taxon>
    </lineage>
</organism>
<feature type="transmembrane region" description="Helical" evidence="4">
    <location>
        <begin position="20"/>
        <end position="38"/>
    </location>
</feature>
<feature type="transmembrane region" description="Helical" evidence="4">
    <location>
        <begin position="58"/>
        <end position="75"/>
    </location>
</feature>
<dbReference type="OrthoDB" id="9815356at2"/>
<dbReference type="Gene3D" id="1.20.1250.20">
    <property type="entry name" value="MFS general substrate transporter like domains"/>
    <property type="match status" value="1"/>
</dbReference>